<dbReference type="InterPro" id="IPR017853">
    <property type="entry name" value="GH"/>
</dbReference>
<dbReference type="Pfam" id="PF00128">
    <property type="entry name" value="Alpha-amylase"/>
    <property type="match status" value="1"/>
</dbReference>
<sequence length="604" mass="68867">MRACAPQLTMTIGSLPETMSEPVEHSAVSEYQFLVENHLKVIYPEIDQSAFARELIQIMCPDGNCQTPRTHQNHWDQKNVVMITYGDSLLTEDQQPLETLLQFSEEFLKETIDGIHILPFFPYSSDDGFSIIDYHQVNPRLGDWTHINAIAKQFQLMSDLVINHCSSQSEWFQQFRRGETPGKDYFFCATPEEDLSEVVRPRTNELLCPIETPDGTRYVWCTFSPDQVDLNFANPELLRELVKIIKLYLDQGVKIFRLDAIAFIWKVAGTSCLSLPETHEIVRLFRTLIQFVAPTAMIITETNIPNRENLAYFGNSNEAHAIYNFSLPPLLVNAMLCGSCQHLKTWMMSMPPALHGTTYLNFIASHDGIGLRPAEGLMSEEEIGSMVAMMEQFGGRISMRSLAGGVKRPYEINISLIDAMKGTLDGEDEWQVERFLCAHAIMFALEGIPAVYIHSFLGTLNDQAAVTETGQNRSINRHRWDYHKLALALADDTSIHAQVFQGMCHLLKVRRRQPAFHPNATQFTLHLGDSVFAFWRQSMDRQQSIFAINNISNQEQIVPLSEINLIGTDNWTDLISGELYSDLRAELVLKPYQVIWLTNRWSHD</sequence>
<name>A0ABX5YJ32_9PLAN</name>
<dbReference type="InterPro" id="IPR006047">
    <property type="entry name" value="GH13_cat_dom"/>
</dbReference>
<feature type="domain" description="Glycosyl hydrolase family 13 catalytic" evidence="3">
    <location>
        <begin position="79"/>
        <end position="491"/>
    </location>
</feature>
<dbReference type="InterPro" id="IPR016377">
    <property type="entry name" value="Sucrose_GGa_phosphorylase-rel"/>
</dbReference>
<dbReference type="Gene3D" id="3.90.400.10">
    <property type="entry name" value="Oligo-1,6-glucosidase, Domain 2"/>
    <property type="match status" value="1"/>
</dbReference>
<evidence type="ECO:0000313" key="4">
    <source>
        <dbReference type="EMBL" id="QEG15649.1"/>
    </source>
</evidence>
<keyword evidence="5" id="KW-1185">Reference proteome</keyword>
<dbReference type="Gene3D" id="3.20.20.80">
    <property type="entry name" value="Glycosidases"/>
    <property type="match status" value="1"/>
</dbReference>
<proteinExistence type="predicted"/>
<dbReference type="SUPFAM" id="SSF51011">
    <property type="entry name" value="Glycosyl hydrolase domain"/>
    <property type="match status" value="1"/>
</dbReference>
<keyword evidence="1 4" id="KW-0328">Glycosyltransferase</keyword>
<protein>
    <submittedName>
        <fullName evidence="4">Amylosucrase</fullName>
        <ecNumber evidence="4">2.4.1.4</ecNumber>
    </submittedName>
</protein>
<dbReference type="SMART" id="SM00642">
    <property type="entry name" value="Aamy"/>
    <property type="match status" value="1"/>
</dbReference>
<dbReference type="GO" id="GO:0047669">
    <property type="term" value="F:amylosucrase activity"/>
    <property type="evidence" value="ECO:0007669"/>
    <property type="project" value="UniProtKB-EC"/>
</dbReference>
<dbReference type="InterPro" id="IPR033746">
    <property type="entry name" value="GGa_phosphorylase"/>
</dbReference>
<reference evidence="4 5" key="1">
    <citation type="submission" date="2019-08" db="EMBL/GenBank/DDBJ databases">
        <title>Deep-cultivation of Planctomycetes and their phenomic and genomic characterization uncovers novel biology.</title>
        <authorList>
            <person name="Wiegand S."/>
            <person name="Jogler M."/>
            <person name="Boedeker C."/>
            <person name="Pinto D."/>
            <person name="Vollmers J."/>
            <person name="Rivas-Marin E."/>
            <person name="Kohn T."/>
            <person name="Peeters S.H."/>
            <person name="Heuer A."/>
            <person name="Rast P."/>
            <person name="Oberbeckmann S."/>
            <person name="Bunk B."/>
            <person name="Jeske O."/>
            <person name="Meyerdierks A."/>
            <person name="Storesund J.E."/>
            <person name="Kallscheuer N."/>
            <person name="Luecker S."/>
            <person name="Lage O.M."/>
            <person name="Pohl T."/>
            <person name="Merkel B.J."/>
            <person name="Hornburger P."/>
            <person name="Mueller R.-W."/>
            <person name="Bruemmer F."/>
            <person name="Labrenz M."/>
            <person name="Spormann A.M."/>
            <person name="Op den Camp H."/>
            <person name="Overmann J."/>
            <person name="Amann R."/>
            <person name="Jetten M.S.M."/>
            <person name="Mascher T."/>
            <person name="Medema M.H."/>
            <person name="Devos D.P."/>
            <person name="Kaster A.-K."/>
            <person name="Ovreas L."/>
            <person name="Rohde M."/>
            <person name="Galperin M.Y."/>
            <person name="Jogler C."/>
        </authorList>
    </citation>
    <scope>NUCLEOTIDE SEQUENCE [LARGE SCALE GENOMIC DNA]</scope>
    <source>
        <strain evidence="4 5">DSM 8797</strain>
    </source>
</reference>
<dbReference type="EC" id="2.4.1.4" evidence="4"/>
<dbReference type="SUPFAM" id="SSF51445">
    <property type="entry name" value="(Trans)glycosidases"/>
    <property type="match status" value="1"/>
</dbReference>
<organism evidence="4 5">
    <name type="scientific">Gimesia maris</name>
    <dbReference type="NCBI Taxonomy" id="122"/>
    <lineage>
        <taxon>Bacteria</taxon>
        <taxon>Pseudomonadati</taxon>
        <taxon>Planctomycetota</taxon>
        <taxon>Planctomycetia</taxon>
        <taxon>Planctomycetales</taxon>
        <taxon>Planctomycetaceae</taxon>
        <taxon>Gimesia</taxon>
    </lineage>
</organism>
<dbReference type="CDD" id="cd11356">
    <property type="entry name" value="AmyAc_Sucrose_phosphorylase-like_1"/>
    <property type="match status" value="1"/>
</dbReference>
<dbReference type="PIRSF" id="PIRSF003059">
    <property type="entry name" value="Sucrose_phosphorylase"/>
    <property type="match status" value="1"/>
</dbReference>
<dbReference type="Gene3D" id="2.60.40.1180">
    <property type="entry name" value="Golgi alpha-mannosidase II"/>
    <property type="match status" value="1"/>
</dbReference>
<gene>
    <name evidence="4" type="primary">ams_1</name>
    <name evidence="4" type="ORF">GmarT_14920</name>
</gene>
<evidence type="ECO:0000259" key="3">
    <source>
        <dbReference type="SMART" id="SM00642"/>
    </source>
</evidence>
<evidence type="ECO:0000256" key="2">
    <source>
        <dbReference type="ARBA" id="ARBA00022679"/>
    </source>
</evidence>
<dbReference type="InterPro" id="IPR045857">
    <property type="entry name" value="O16G_dom_2"/>
</dbReference>
<dbReference type="PANTHER" id="PTHR38784:SF1">
    <property type="entry name" value="SUCROSE PHOSPHORYLASE"/>
    <property type="match status" value="1"/>
</dbReference>
<accession>A0ABX5YJ32</accession>
<dbReference type="EMBL" id="CP042910">
    <property type="protein sequence ID" value="QEG15649.1"/>
    <property type="molecule type" value="Genomic_DNA"/>
</dbReference>
<dbReference type="Proteomes" id="UP000322887">
    <property type="component" value="Chromosome"/>
</dbReference>
<evidence type="ECO:0000256" key="1">
    <source>
        <dbReference type="ARBA" id="ARBA00022676"/>
    </source>
</evidence>
<dbReference type="PANTHER" id="PTHR38784">
    <property type="entry name" value="SUCROSE PHOSPHORYLASE"/>
    <property type="match status" value="1"/>
</dbReference>
<keyword evidence="2 4" id="KW-0808">Transferase</keyword>
<evidence type="ECO:0000313" key="5">
    <source>
        <dbReference type="Proteomes" id="UP000322887"/>
    </source>
</evidence>
<dbReference type="InterPro" id="IPR013780">
    <property type="entry name" value="Glyco_hydro_b"/>
</dbReference>